<accession>A0ABD6DBD3</accession>
<protein>
    <recommendedName>
        <fullName evidence="4">DUF4440 domain-containing protein</fullName>
    </recommendedName>
</protein>
<name>A0ABD6DBD3_9EURY</name>
<dbReference type="AlphaFoldDB" id="A0ABD6DBD3"/>
<dbReference type="EMBL" id="JBHUDM010000005">
    <property type="protein sequence ID" value="MFD1643286.1"/>
    <property type="molecule type" value="Genomic_DNA"/>
</dbReference>
<feature type="region of interest" description="Disordered" evidence="1">
    <location>
        <begin position="1"/>
        <end position="58"/>
    </location>
</feature>
<dbReference type="RefSeq" id="WP_256396993.1">
    <property type="nucleotide sequence ID" value="NZ_JANHDJ010000006.1"/>
</dbReference>
<evidence type="ECO:0000256" key="1">
    <source>
        <dbReference type="SAM" id="MobiDB-lite"/>
    </source>
</evidence>
<gene>
    <name evidence="2" type="ORF">ACFSBW_15540</name>
</gene>
<dbReference type="SUPFAM" id="SSF54427">
    <property type="entry name" value="NTF2-like"/>
    <property type="match status" value="1"/>
</dbReference>
<proteinExistence type="predicted"/>
<sequence length="157" mass="17230">MLPGSGSDNQPERDEAPDQGGQSGETSEENDSDVGEQATDPSPEEADDEAKVTLESNDPVTVVETFYDALYAPDLEMANGLLHPESPAPMYTDEVVSSFEAYTHELEDVELVEEGDSSAVVAFFLVLTGEEGVVRRSEVTLEVRTDGDDWKVWQMRR</sequence>
<evidence type="ECO:0008006" key="4">
    <source>
        <dbReference type="Google" id="ProtNLM"/>
    </source>
</evidence>
<keyword evidence="3" id="KW-1185">Reference proteome</keyword>
<dbReference type="Proteomes" id="UP001597052">
    <property type="component" value="Unassembled WGS sequence"/>
</dbReference>
<comment type="caution">
    <text evidence="2">The sequence shown here is derived from an EMBL/GenBank/DDBJ whole genome shotgun (WGS) entry which is preliminary data.</text>
</comment>
<evidence type="ECO:0000313" key="3">
    <source>
        <dbReference type="Proteomes" id="UP001597052"/>
    </source>
</evidence>
<organism evidence="2 3">
    <name type="scientific">Halohasta litorea</name>
    <dbReference type="NCBI Taxonomy" id="869891"/>
    <lineage>
        <taxon>Archaea</taxon>
        <taxon>Methanobacteriati</taxon>
        <taxon>Methanobacteriota</taxon>
        <taxon>Stenosarchaea group</taxon>
        <taxon>Halobacteria</taxon>
        <taxon>Halobacteriales</taxon>
        <taxon>Haloferacaceae</taxon>
        <taxon>Halohasta</taxon>
    </lineage>
</organism>
<reference evidence="2 3" key="1">
    <citation type="journal article" date="2019" name="Int. J. Syst. Evol. Microbiol.">
        <title>The Global Catalogue of Microorganisms (GCM) 10K type strain sequencing project: providing services to taxonomists for standard genome sequencing and annotation.</title>
        <authorList>
            <consortium name="The Broad Institute Genomics Platform"/>
            <consortium name="The Broad Institute Genome Sequencing Center for Infectious Disease"/>
            <person name="Wu L."/>
            <person name="Ma J."/>
        </authorList>
    </citation>
    <scope>NUCLEOTIDE SEQUENCE [LARGE SCALE GENOMIC DNA]</scope>
    <source>
        <strain evidence="2 3">CGMCC 1.10593</strain>
    </source>
</reference>
<dbReference type="InterPro" id="IPR032710">
    <property type="entry name" value="NTF2-like_dom_sf"/>
</dbReference>
<evidence type="ECO:0000313" key="2">
    <source>
        <dbReference type="EMBL" id="MFD1643286.1"/>
    </source>
</evidence>